<reference evidence="8 9" key="1">
    <citation type="submission" date="2018-01" db="EMBL/GenBank/DDBJ databases">
        <title>Genome Sequencing and Assembly of Anaerobacter polyendosporus strain CT4.</title>
        <authorList>
            <person name="Tachaapaikoon C."/>
            <person name="Sutheeworapong S."/>
            <person name="Jenjaroenpun P."/>
            <person name="Wongsurawat T."/>
            <person name="Nookeaw I."/>
            <person name="Cheawchanlertfa P."/>
            <person name="Kosugi A."/>
            <person name="Cheevadhanarak S."/>
            <person name="Ratanakhanokchai K."/>
        </authorList>
    </citation>
    <scope>NUCLEOTIDE SEQUENCE [LARGE SCALE GENOMIC DNA]</scope>
    <source>
        <strain evidence="8 9">CT4</strain>
    </source>
</reference>
<dbReference type="Proteomes" id="UP000286268">
    <property type="component" value="Chromosome"/>
</dbReference>
<feature type="domain" description="ABC3 transporter permease C-terminal" evidence="7">
    <location>
        <begin position="150"/>
        <end position="269"/>
    </location>
</feature>
<feature type="transmembrane region" description="Helical" evidence="6">
    <location>
        <begin position="21"/>
        <end position="44"/>
    </location>
</feature>
<dbReference type="OrthoDB" id="9812531at2"/>
<dbReference type="RefSeq" id="WP_128213767.1">
    <property type="nucleotide sequence ID" value="NZ_CP025746.1"/>
</dbReference>
<gene>
    <name evidence="8" type="ORF">C1I91_16090</name>
</gene>
<evidence type="ECO:0000256" key="6">
    <source>
        <dbReference type="SAM" id="Phobius"/>
    </source>
</evidence>
<feature type="transmembrane region" description="Helical" evidence="6">
    <location>
        <begin position="236"/>
        <end position="266"/>
    </location>
</feature>
<feature type="transmembrane region" description="Helical" evidence="6">
    <location>
        <begin position="143"/>
        <end position="163"/>
    </location>
</feature>
<accession>A0A3R5V964</accession>
<comment type="subcellular location">
    <subcellularLocation>
        <location evidence="1">Cell membrane</location>
        <topology evidence="1">Multi-pass membrane protein</topology>
    </subcellularLocation>
</comment>
<evidence type="ECO:0000256" key="2">
    <source>
        <dbReference type="ARBA" id="ARBA00022475"/>
    </source>
</evidence>
<evidence type="ECO:0000256" key="1">
    <source>
        <dbReference type="ARBA" id="ARBA00004651"/>
    </source>
</evidence>
<dbReference type="InterPro" id="IPR003838">
    <property type="entry name" value="ABC3_permease_C"/>
</dbReference>
<keyword evidence="2" id="KW-1003">Cell membrane</keyword>
<evidence type="ECO:0000256" key="5">
    <source>
        <dbReference type="ARBA" id="ARBA00023136"/>
    </source>
</evidence>
<proteinExistence type="predicted"/>
<dbReference type="AlphaFoldDB" id="A0A3R5V964"/>
<organism evidence="8 9">
    <name type="scientific">Clostridium manihotivorum</name>
    <dbReference type="NCBI Taxonomy" id="2320868"/>
    <lineage>
        <taxon>Bacteria</taxon>
        <taxon>Bacillati</taxon>
        <taxon>Bacillota</taxon>
        <taxon>Clostridia</taxon>
        <taxon>Eubacteriales</taxon>
        <taxon>Clostridiaceae</taxon>
        <taxon>Clostridium</taxon>
    </lineage>
</organism>
<dbReference type="PANTHER" id="PTHR47755">
    <property type="entry name" value="CELL DIVISION PROTEIN FTSX"/>
    <property type="match status" value="1"/>
</dbReference>
<dbReference type="InterPro" id="IPR004513">
    <property type="entry name" value="FtsX"/>
</dbReference>
<evidence type="ECO:0000313" key="8">
    <source>
        <dbReference type="EMBL" id="QAA33035.1"/>
    </source>
</evidence>
<dbReference type="Pfam" id="PF02687">
    <property type="entry name" value="FtsX"/>
    <property type="match status" value="1"/>
</dbReference>
<sequence>MRINTLKFLLKSTLKNIKRHSSTFISCTITVMLTLFILEMFVLATMNLRTGVVSVYTKYEVQATLKGNLSITEKKDIDRSINALTTPTNVTLLDDPFAANYIIRVSRPDDVAKMESQLSSIQGIDRITDDKAIPPTIISLSKVIILIGSVIFVLLITAIFFLIKRVLRLAIHTRIDEINIMQYLGATDWFIKLPVVFEAISIGFLGAAISVIAVYFSYVSLYDQIKIFLGKTFIEFILPAFICTTMSWSFILIGILITTISSMFIIRKYLVI</sequence>
<evidence type="ECO:0000259" key="7">
    <source>
        <dbReference type="Pfam" id="PF02687"/>
    </source>
</evidence>
<keyword evidence="4 6" id="KW-1133">Transmembrane helix</keyword>
<keyword evidence="5 6" id="KW-0472">Membrane</keyword>
<dbReference type="GO" id="GO:0051301">
    <property type="term" value="P:cell division"/>
    <property type="evidence" value="ECO:0007669"/>
    <property type="project" value="InterPro"/>
</dbReference>
<keyword evidence="3 6" id="KW-0812">Transmembrane</keyword>
<feature type="transmembrane region" description="Helical" evidence="6">
    <location>
        <begin position="195"/>
        <end position="216"/>
    </location>
</feature>
<protein>
    <recommendedName>
        <fullName evidence="7">ABC3 transporter permease C-terminal domain-containing protein</fullName>
    </recommendedName>
</protein>
<dbReference type="KEGG" id="cmah:C1I91_16090"/>
<evidence type="ECO:0000256" key="4">
    <source>
        <dbReference type="ARBA" id="ARBA00022989"/>
    </source>
</evidence>
<evidence type="ECO:0000313" key="9">
    <source>
        <dbReference type="Proteomes" id="UP000286268"/>
    </source>
</evidence>
<name>A0A3R5V964_9CLOT</name>
<dbReference type="PANTHER" id="PTHR47755:SF1">
    <property type="entry name" value="CELL DIVISION PROTEIN FTSX"/>
    <property type="match status" value="1"/>
</dbReference>
<keyword evidence="9" id="KW-1185">Reference proteome</keyword>
<dbReference type="GO" id="GO:0005886">
    <property type="term" value="C:plasma membrane"/>
    <property type="evidence" value="ECO:0007669"/>
    <property type="project" value="UniProtKB-SubCell"/>
</dbReference>
<dbReference type="EMBL" id="CP025746">
    <property type="protein sequence ID" value="QAA33035.1"/>
    <property type="molecule type" value="Genomic_DNA"/>
</dbReference>
<evidence type="ECO:0000256" key="3">
    <source>
        <dbReference type="ARBA" id="ARBA00022692"/>
    </source>
</evidence>